<dbReference type="InterPro" id="IPR029752">
    <property type="entry name" value="D-isomer_DH_CS1"/>
</dbReference>
<proteinExistence type="inferred from homology"/>
<dbReference type="RefSeq" id="WP_265046002.1">
    <property type="nucleotide sequence ID" value="NZ_CP100390.1"/>
</dbReference>
<evidence type="ECO:0000313" key="7">
    <source>
        <dbReference type="Proteomes" id="UP001163739"/>
    </source>
</evidence>
<comment type="similarity">
    <text evidence="1 3">Belongs to the D-isomer specific 2-hydroxyacid dehydrogenase family.</text>
</comment>
<evidence type="ECO:0000256" key="1">
    <source>
        <dbReference type="ARBA" id="ARBA00005854"/>
    </source>
</evidence>
<dbReference type="Gene3D" id="3.40.50.720">
    <property type="entry name" value="NAD(P)-binding Rossmann-like Domain"/>
    <property type="match status" value="2"/>
</dbReference>
<dbReference type="PANTHER" id="PTHR43026">
    <property type="entry name" value="2-HYDROXYACID DEHYDROGENASE HOMOLOG 1-RELATED"/>
    <property type="match status" value="1"/>
</dbReference>
<evidence type="ECO:0000256" key="2">
    <source>
        <dbReference type="ARBA" id="ARBA00023027"/>
    </source>
</evidence>
<reference evidence="6" key="1">
    <citation type="submission" date="2022-06" db="EMBL/GenBank/DDBJ databases">
        <title>Alkalimarinus sp. nov., isolated from gut of a Alitta virens.</title>
        <authorList>
            <person name="Yang A.I."/>
            <person name="Shin N.-R."/>
        </authorList>
    </citation>
    <scope>NUCLEOTIDE SEQUENCE</scope>
    <source>
        <strain evidence="6">A2M4</strain>
    </source>
</reference>
<keyword evidence="3" id="KW-0560">Oxidoreductase</keyword>
<feature type="domain" description="D-isomer specific 2-hydroxyacid dehydrogenase NAD-binding" evidence="5">
    <location>
        <begin position="110"/>
        <end position="298"/>
    </location>
</feature>
<dbReference type="InterPro" id="IPR058205">
    <property type="entry name" value="D-LDH-like"/>
</dbReference>
<dbReference type="Pfam" id="PF02826">
    <property type="entry name" value="2-Hacid_dh_C"/>
    <property type="match status" value="1"/>
</dbReference>
<organism evidence="6 7">
    <name type="scientific">Alkalimarinus alittae</name>
    <dbReference type="NCBI Taxonomy" id="2961619"/>
    <lineage>
        <taxon>Bacteria</taxon>
        <taxon>Pseudomonadati</taxon>
        <taxon>Pseudomonadota</taxon>
        <taxon>Gammaproteobacteria</taxon>
        <taxon>Alteromonadales</taxon>
        <taxon>Alteromonadaceae</taxon>
        <taxon>Alkalimarinus</taxon>
    </lineage>
</organism>
<dbReference type="Pfam" id="PF00389">
    <property type="entry name" value="2-Hacid_dh"/>
    <property type="match status" value="1"/>
</dbReference>
<dbReference type="SUPFAM" id="SSF51735">
    <property type="entry name" value="NAD(P)-binding Rossmann-fold domains"/>
    <property type="match status" value="1"/>
</dbReference>
<dbReference type="PROSITE" id="PS00065">
    <property type="entry name" value="D_2_HYDROXYACID_DH_1"/>
    <property type="match status" value="1"/>
</dbReference>
<accession>A0ABY6MXI1</accession>
<evidence type="ECO:0000259" key="5">
    <source>
        <dbReference type="Pfam" id="PF02826"/>
    </source>
</evidence>
<evidence type="ECO:0000259" key="4">
    <source>
        <dbReference type="Pfam" id="PF00389"/>
    </source>
</evidence>
<dbReference type="InterPro" id="IPR036291">
    <property type="entry name" value="NAD(P)-bd_dom_sf"/>
</dbReference>
<sequence>MKVAIFDIHPFEKTYIEEAFANSKHQPVYIDQQLSERTWELAKGYIAVCCFVNDQINEDVICQLACRGTQLIALRCAGFNNVDLHAAAVHGIKVVRVPGYSPHAVAEHAMGLVLCLNRKIHRAHQRVRELNFSLDGLVGFDMHGKTVGVVGTGKIGAAFAHIARGFGCRVLAFDQSVDVTLLALGNVEYCSLEKLMASSDVVSLHLPLTPSTHHLVNKNVLSLMKSNALLVNTSRGELIQASSLIDALKLNKIAGAGLDVYEEEADIFFEDFSDIGVQDDVLARLLTFPNVIVTAHQGFLTREALTNIAQTTVKNLDSYSVGSPLINEISTQLQVKAGCDRHAVSG</sequence>
<evidence type="ECO:0000256" key="3">
    <source>
        <dbReference type="RuleBase" id="RU003719"/>
    </source>
</evidence>
<dbReference type="SUPFAM" id="SSF52283">
    <property type="entry name" value="Formate/glycerate dehydrogenase catalytic domain-like"/>
    <property type="match status" value="1"/>
</dbReference>
<feature type="domain" description="D-isomer specific 2-hydroxyacid dehydrogenase catalytic" evidence="4">
    <location>
        <begin position="4"/>
        <end position="329"/>
    </location>
</feature>
<dbReference type="InterPro" id="IPR006139">
    <property type="entry name" value="D-isomer_2_OHA_DH_cat_dom"/>
</dbReference>
<dbReference type="EMBL" id="CP100390">
    <property type="protein sequence ID" value="UZE94510.1"/>
    <property type="molecule type" value="Genomic_DNA"/>
</dbReference>
<gene>
    <name evidence="6" type="ORF">NKI27_10450</name>
</gene>
<dbReference type="Proteomes" id="UP001163739">
    <property type="component" value="Chromosome"/>
</dbReference>
<dbReference type="PANTHER" id="PTHR43026:SF1">
    <property type="entry name" value="2-HYDROXYACID DEHYDROGENASE HOMOLOG 1-RELATED"/>
    <property type="match status" value="1"/>
</dbReference>
<evidence type="ECO:0000313" key="6">
    <source>
        <dbReference type="EMBL" id="UZE94510.1"/>
    </source>
</evidence>
<name>A0ABY6MXI1_9ALTE</name>
<protein>
    <submittedName>
        <fullName evidence="6">2-hydroxyacid dehydrogenase</fullName>
    </submittedName>
</protein>
<keyword evidence="2" id="KW-0520">NAD</keyword>
<keyword evidence="7" id="KW-1185">Reference proteome</keyword>
<dbReference type="CDD" id="cd12183">
    <property type="entry name" value="LDH_like_2"/>
    <property type="match status" value="1"/>
</dbReference>
<dbReference type="InterPro" id="IPR006140">
    <property type="entry name" value="D-isomer_DH_NAD-bd"/>
</dbReference>